<feature type="region of interest" description="Disordered" evidence="1">
    <location>
        <begin position="1"/>
        <end position="62"/>
    </location>
</feature>
<gene>
    <name evidence="2" type="ORF">MNV_830003</name>
</gene>
<evidence type="ECO:0000313" key="2">
    <source>
        <dbReference type="EMBL" id="SNQ62722.1"/>
    </source>
</evidence>
<feature type="compositionally biased region" description="Acidic residues" evidence="1">
    <location>
        <begin position="20"/>
        <end position="30"/>
    </location>
</feature>
<evidence type="ECO:0000313" key="3">
    <source>
        <dbReference type="Proteomes" id="UP000218615"/>
    </source>
</evidence>
<dbReference type="AlphaFoldDB" id="A0A284VTX3"/>
<keyword evidence="3" id="KW-1185">Reference proteome</keyword>
<evidence type="ECO:0000256" key="1">
    <source>
        <dbReference type="SAM" id="MobiDB-lite"/>
    </source>
</evidence>
<proteinExistence type="predicted"/>
<sequence>MRAQSKAYKTLSIGPQNFDSDSDGLTDYDETNGMMTAFGIIKTDPNNRDTAGDGLTDGEEMG</sequence>
<name>A0A284VTX3_9EURY</name>
<reference evidence="3" key="1">
    <citation type="submission" date="2017-06" db="EMBL/GenBank/DDBJ databases">
        <authorList>
            <person name="Cremers G."/>
        </authorList>
    </citation>
    <scope>NUCLEOTIDE SEQUENCE [LARGE SCALE GENOMIC DNA]</scope>
</reference>
<accession>A0A284VTX3</accession>
<protein>
    <recommendedName>
        <fullName evidence="4">Calcium-binding protein</fullName>
    </recommendedName>
</protein>
<dbReference type="EMBL" id="FZMP01000233">
    <property type="protein sequence ID" value="SNQ62722.1"/>
    <property type="molecule type" value="Genomic_DNA"/>
</dbReference>
<dbReference type="Proteomes" id="UP000218615">
    <property type="component" value="Unassembled WGS sequence"/>
</dbReference>
<evidence type="ECO:0008006" key="4">
    <source>
        <dbReference type="Google" id="ProtNLM"/>
    </source>
</evidence>
<organism evidence="2 3">
    <name type="scientific">Candidatus Methanoperedens nitratireducens</name>
    <dbReference type="NCBI Taxonomy" id="1392998"/>
    <lineage>
        <taxon>Archaea</taxon>
        <taxon>Methanobacteriati</taxon>
        <taxon>Methanobacteriota</taxon>
        <taxon>Stenosarchaea group</taxon>
        <taxon>Methanomicrobia</taxon>
        <taxon>Methanosarcinales</taxon>
        <taxon>ANME-2 cluster</taxon>
        <taxon>Candidatus Methanoperedentaceae</taxon>
        <taxon>Candidatus Methanoperedens</taxon>
    </lineage>
</organism>